<keyword evidence="2" id="KW-0645">Protease</keyword>
<keyword evidence="1" id="KW-1133">Transmembrane helix</keyword>
<dbReference type="EMBL" id="BAOS01000001">
    <property type="protein sequence ID" value="GAX59231.1"/>
    <property type="molecule type" value="Genomic_DNA"/>
</dbReference>
<keyword evidence="3" id="KW-1185">Reference proteome</keyword>
<dbReference type="Proteomes" id="UP000218542">
    <property type="component" value="Unassembled WGS sequence"/>
</dbReference>
<keyword evidence="1" id="KW-0472">Membrane</keyword>
<keyword evidence="2" id="KW-0121">Carboxypeptidase</keyword>
<proteinExistence type="predicted"/>
<reference evidence="3" key="1">
    <citation type="journal article" date="2017" name="Environ. Microbiol. Rep.">
        <title>Genetic Diversity of Marine Anaerobic Ammonium-Oxidizing Bacteria as Revealed by Genomic and Proteomic Analyses of 'Candidatus Scalindua japonica'.</title>
        <authorList>
            <person name="Oshiki M."/>
            <person name="Mizuto K."/>
            <person name="Kimura Z."/>
            <person name="Kindaichi T."/>
            <person name="Satoh H."/>
            <person name="Okabe S."/>
        </authorList>
    </citation>
    <scope>NUCLEOTIDE SEQUENCE [LARGE SCALE GENOMIC DNA]</scope>
    <source>
        <strain evidence="3">husup-a2</strain>
    </source>
</reference>
<evidence type="ECO:0000313" key="3">
    <source>
        <dbReference type="Proteomes" id="UP000218542"/>
    </source>
</evidence>
<name>A0A286TTP3_9BACT</name>
<sequence>MSDKQKEKNKIYIAIGLAVIMVVLCYFRLIHKKGTGTTVKNNIQNNLTVTELDVPEVNTETLKKISWRKKDQVGPLPELKRDIFDNTKFLKKAEKERTKSSPENAEIGNATISSPEMASELELKGTVVGGKNPIAIINNKFVRVGDLINDYTLVRIGKKEVILVMNDRTVKVEMLRNE</sequence>
<comment type="caution">
    <text evidence="2">The sequence shown here is derived from an EMBL/GenBank/DDBJ whole genome shotgun (WGS) entry which is preliminary data.</text>
</comment>
<evidence type="ECO:0000313" key="2">
    <source>
        <dbReference type="EMBL" id="GAX59231.1"/>
    </source>
</evidence>
<keyword evidence="1" id="KW-0812">Transmembrane</keyword>
<keyword evidence="2" id="KW-0378">Hydrolase</keyword>
<organism evidence="2 3">
    <name type="scientific">Candidatus Scalindua japonica</name>
    <dbReference type="NCBI Taxonomy" id="1284222"/>
    <lineage>
        <taxon>Bacteria</taxon>
        <taxon>Pseudomonadati</taxon>
        <taxon>Planctomycetota</taxon>
        <taxon>Candidatus Brocadiia</taxon>
        <taxon>Candidatus Brocadiales</taxon>
        <taxon>Candidatus Scalinduaceae</taxon>
        <taxon>Candidatus Scalindua</taxon>
    </lineage>
</organism>
<accession>A0A286TTP3</accession>
<dbReference type="GO" id="GO:0004180">
    <property type="term" value="F:carboxypeptidase activity"/>
    <property type="evidence" value="ECO:0007669"/>
    <property type="project" value="UniProtKB-KW"/>
</dbReference>
<protein>
    <submittedName>
        <fullName evidence="2">Metal-dependent amidase/aminoacylase/carboxypeptidase</fullName>
    </submittedName>
</protein>
<evidence type="ECO:0000256" key="1">
    <source>
        <dbReference type="SAM" id="Phobius"/>
    </source>
</evidence>
<feature type="transmembrane region" description="Helical" evidence="1">
    <location>
        <begin position="12"/>
        <end position="30"/>
    </location>
</feature>
<dbReference type="OrthoDB" id="9922613at2"/>
<dbReference type="AlphaFoldDB" id="A0A286TTP3"/>
<gene>
    <name evidence="2" type="ORF">SCALIN_C01_0162</name>
</gene>
<dbReference type="RefSeq" id="WP_096892366.1">
    <property type="nucleotide sequence ID" value="NZ_BAOS01000001.1"/>
</dbReference>